<name>A0A1C0YJA1_9BACL</name>
<organism evidence="5 6">
    <name type="scientific">Caryophanon latum</name>
    <dbReference type="NCBI Taxonomy" id="33977"/>
    <lineage>
        <taxon>Bacteria</taxon>
        <taxon>Bacillati</taxon>
        <taxon>Bacillota</taxon>
        <taxon>Bacilli</taxon>
        <taxon>Bacillales</taxon>
        <taxon>Caryophanaceae</taxon>
        <taxon>Caryophanon</taxon>
    </lineage>
</organism>
<evidence type="ECO:0000256" key="1">
    <source>
        <dbReference type="ARBA" id="ARBA00022679"/>
    </source>
</evidence>
<proteinExistence type="inferred from homology"/>
<sequence length="189" mass="22187">MKLETERLYLKPYDLSYADAVYDVVKQKEIADTMIMIPHPYPRESVEQWITYLQDSFISGTAYEFAVFLKENGRYIGNCGFVSVSHPHQRAEVGYFIDRDYWGRGYATEACAEMLAYGFRYHQFNRISGRCMTRNTASRTVMEKCGMAFEGRHEQEFLKNGVYEDIDYFAILAEQYVHHGQRDTIHSYI</sequence>
<dbReference type="SUPFAM" id="SSF55729">
    <property type="entry name" value="Acyl-CoA N-acyltransferases (Nat)"/>
    <property type="match status" value="1"/>
</dbReference>
<evidence type="ECO:0000259" key="4">
    <source>
        <dbReference type="PROSITE" id="PS51186"/>
    </source>
</evidence>
<feature type="domain" description="N-acetyltransferase" evidence="4">
    <location>
        <begin position="20"/>
        <end position="169"/>
    </location>
</feature>
<evidence type="ECO:0000256" key="2">
    <source>
        <dbReference type="ARBA" id="ARBA00023315"/>
    </source>
</evidence>
<reference evidence="5 6" key="1">
    <citation type="submission" date="2016-07" db="EMBL/GenBank/DDBJ databases">
        <title>Caryophanon latum genome sequencing.</title>
        <authorList>
            <person name="Verma A."/>
            <person name="Pal Y."/>
            <person name="Krishnamurthi S."/>
        </authorList>
    </citation>
    <scope>NUCLEOTIDE SEQUENCE [LARGE SCALE GENOMIC DNA]</scope>
    <source>
        <strain evidence="5 6">DSM 14151</strain>
    </source>
</reference>
<evidence type="ECO:0000256" key="3">
    <source>
        <dbReference type="ARBA" id="ARBA00038502"/>
    </source>
</evidence>
<dbReference type="PANTHER" id="PTHR43792:SF8">
    <property type="entry name" value="[RIBOSOMAL PROTEIN US5]-ALANINE N-ACETYLTRANSFERASE"/>
    <property type="match status" value="1"/>
</dbReference>
<keyword evidence="1 5" id="KW-0808">Transferase</keyword>
<dbReference type="InterPro" id="IPR000182">
    <property type="entry name" value="GNAT_dom"/>
</dbReference>
<dbReference type="Gene3D" id="3.40.630.30">
    <property type="match status" value="1"/>
</dbReference>
<dbReference type="AlphaFoldDB" id="A0A1C0YJA1"/>
<comment type="caution">
    <text evidence="5">The sequence shown here is derived from an EMBL/GenBank/DDBJ whole genome shotgun (WGS) entry which is preliminary data.</text>
</comment>
<evidence type="ECO:0000313" key="6">
    <source>
        <dbReference type="Proteomes" id="UP000093482"/>
    </source>
</evidence>
<dbReference type="InterPro" id="IPR016181">
    <property type="entry name" value="Acyl_CoA_acyltransferase"/>
</dbReference>
<protein>
    <submittedName>
        <fullName evidence="5">Acetyltransferase</fullName>
    </submittedName>
</protein>
<keyword evidence="2" id="KW-0012">Acyltransferase</keyword>
<dbReference type="OrthoDB" id="9798081at2"/>
<dbReference type="Proteomes" id="UP000093482">
    <property type="component" value="Unassembled WGS sequence"/>
</dbReference>
<gene>
    <name evidence="5" type="ORF">A6K76_02490</name>
</gene>
<dbReference type="RefSeq" id="WP_066465756.1">
    <property type="nucleotide sequence ID" value="NZ_MATO01000056.1"/>
</dbReference>
<dbReference type="Pfam" id="PF13302">
    <property type="entry name" value="Acetyltransf_3"/>
    <property type="match status" value="1"/>
</dbReference>
<dbReference type="EMBL" id="MATO01000056">
    <property type="protein sequence ID" value="OCS87257.1"/>
    <property type="molecule type" value="Genomic_DNA"/>
</dbReference>
<accession>A0A1C0YJA1</accession>
<keyword evidence="6" id="KW-1185">Reference proteome</keyword>
<comment type="similarity">
    <text evidence="3">Belongs to the acetyltransferase family. RimJ subfamily.</text>
</comment>
<dbReference type="PROSITE" id="PS51186">
    <property type="entry name" value="GNAT"/>
    <property type="match status" value="1"/>
</dbReference>
<dbReference type="PANTHER" id="PTHR43792">
    <property type="entry name" value="GNAT FAMILY, PUTATIVE (AFU_ORTHOLOGUE AFUA_3G00765)-RELATED-RELATED"/>
    <property type="match status" value="1"/>
</dbReference>
<dbReference type="InterPro" id="IPR051531">
    <property type="entry name" value="N-acetyltransferase"/>
</dbReference>
<dbReference type="GO" id="GO:0016747">
    <property type="term" value="F:acyltransferase activity, transferring groups other than amino-acyl groups"/>
    <property type="evidence" value="ECO:0007669"/>
    <property type="project" value="InterPro"/>
</dbReference>
<evidence type="ECO:0000313" key="5">
    <source>
        <dbReference type="EMBL" id="OCS87257.1"/>
    </source>
</evidence>